<dbReference type="EMBL" id="NTYF01000023">
    <property type="protein sequence ID" value="PER55745.1"/>
    <property type="molecule type" value="Genomic_DNA"/>
</dbReference>
<evidence type="ECO:0000313" key="3">
    <source>
        <dbReference type="Proteomes" id="UP000219897"/>
    </source>
</evidence>
<accession>A0ABD6S9M8</accession>
<organism evidence="2 3">
    <name type="scientific">Bacillus thuringiensis</name>
    <dbReference type="NCBI Taxonomy" id="1428"/>
    <lineage>
        <taxon>Bacteria</taxon>
        <taxon>Bacillati</taxon>
        <taxon>Bacillota</taxon>
        <taxon>Bacilli</taxon>
        <taxon>Bacillales</taxon>
        <taxon>Bacillaceae</taxon>
        <taxon>Bacillus</taxon>
        <taxon>Bacillus cereus group</taxon>
    </lineage>
</organism>
<comment type="caution">
    <text evidence="2">The sequence shown here is derived from an EMBL/GenBank/DDBJ whole genome shotgun (WGS) entry which is preliminary data.</text>
</comment>
<dbReference type="AlphaFoldDB" id="A0ABD6S9M8"/>
<dbReference type="InterPro" id="IPR023387">
    <property type="entry name" value="DUF1653-like_dom"/>
</dbReference>
<proteinExistence type="predicted"/>
<protein>
    <recommendedName>
        <fullName evidence="1">DUF1653 domain-containing protein</fullName>
    </recommendedName>
</protein>
<dbReference type="Pfam" id="PF07866">
    <property type="entry name" value="DUF1653"/>
    <property type="match status" value="1"/>
</dbReference>
<dbReference type="InterPro" id="IPR037135">
    <property type="entry name" value="DUF1653-like_dom_sf"/>
</dbReference>
<sequence>MINGDLYTHYGNKKEYFFDAIALPIAEFWGKRTELEDIGVALDARTPKGEPIQEIKLFYYKGVKFVEDKVPMAIYQSEDDYNTDKVWAREVSEFFGYVKENGKLVKRFEKTA</sequence>
<evidence type="ECO:0000259" key="1">
    <source>
        <dbReference type="Pfam" id="PF07866"/>
    </source>
</evidence>
<name>A0ABD6S9M8_BACTU</name>
<dbReference type="Proteomes" id="UP000219897">
    <property type="component" value="Unassembled WGS sequence"/>
</dbReference>
<reference evidence="2 3" key="1">
    <citation type="submission" date="2017-09" db="EMBL/GenBank/DDBJ databases">
        <title>Large-scale bioinformatics analysis of Bacillus genomes uncovers conserved roles of natural products in bacterial physiology.</title>
        <authorList>
            <consortium name="Agbiome Team Llc"/>
            <person name="Bleich R.M."/>
            <person name="Kirk G.J."/>
            <person name="Santa Maria K.C."/>
            <person name="Allen S.E."/>
            <person name="Farag S."/>
            <person name="Shank E.A."/>
            <person name="Bowers A."/>
        </authorList>
    </citation>
    <scope>NUCLEOTIDE SEQUENCE [LARGE SCALE GENOMIC DNA]</scope>
    <source>
        <strain evidence="2 3">AFS005140</strain>
    </source>
</reference>
<feature type="domain" description="DUF1653" evidence="1">
    <location>
        <begin position="67"/>
        <end position="110"/>
    </location>
</feature>
<gene>
    <name evidence="2" type="ORF">CN495_08300</name>
</gene>
<dbReference type="Gene3D" id="2.30.30.320">
    <property type="entry name" value="DUF1653-like domain"/>
    <property type="match status" value="1"/>
</dbReference>
<evidence type="ECO:0000313" key="2">
    <source>
        <dbReference type="EMBL" id="PER55745.1"/>
    </source>
</evidence>
<dbReference type="RefSeq" id="WP_098317085.1">
    <property type="nucleotide sequence ID" value="NZ_NTYF01000023.1"/>
</dbReference>